<dbReference type="AlphaFoldDB" id="A0A1X0NKJ1"/>
<dbReference type="VEuPathDB" id="TriTrypDB:TM35_000391470"/>
<evidence type="ECO:0000313" key="1">
    <source>
        <dbReference type="EMBL" id="ORC84973.1"/>
    </source>
</evidence>
<proteinExistence type="predicted"/>
<keyword evidence="2" id="KW-1185">Reference proteome</keyword>
<dbReference type="EMBL" id="NBCO01000039">
    <property type="protein sequence ID" value="ORC84973.1"/>
    <property type="molecule type" value="Genomic_DNA"/>
</dbReference>
<name>A0A1X0NKJ1_9TRYP</name>
<comment type="caution">
    <text evidence="1">The sequence shown here is derived from an EMBL/GenBank/DDBJ whole genome shotgun (WGS) entry which is preliminary data.</text>
</comment>
<gene>
    <name evidence="1" type="ORF">TM35_000391470</name>
</gene>
<dbReference type="RefSeq" id="XP_028879039.1">
    <property type="nucleotide sequence ID" value="XM_029029663.1"/>
</dbReference>
<organism evidence="1 2">
    <name type="scientific">Trypanosoma theileri</name>
    <dbReference type="NCBI Taxonomy" id="67003"/>
    <lineage>
        <taxon>Eukaryota</taxon>
        <taxon>Discoba</taxon>
        <taxon>Euglenozoa</taxon>
        <taxon>Kinetoplastea</taxon>
        <taxon>Metakinetoplastina</taxon>
        <taxon>Trypanosomatida</taxon>
        <taxon>Trypanosomatidae</taxon>
        <taxon>Trypanosoma</taxon>
    </lineage>
</organism>
<dbReference type="GeneID" id="39989443"/>
<dbReference type="OrthoDB" id="270013at2759"/>
<protein>
    <submittedName>
        <fullName evidence="1">Uncharacterized protein</fullName>
    </submittedName>
</protein>
<dbReference type="Proteomes" id="UP000192257">
    <property type="component" value="Unassembled WGS sequence"/>
</dbReference>
<evidence type="ECO:0000313" key="2">
    <source>
        <dbReference type="Proteomes" id="UP000192257"/>
    </source>
</evidence>
<accession>A0A1X0NKJ1</accession>
<reference evidence="1 2" key="1">
    <citation type="submission" date="2017-03" db="EMBL/GenBank/DDBJ databases">
        <title>An alternative strategy for trypanosome survival in the mammalian bloodstream revealed through genome and transcriptome analysis of the ubiquitous bovine parasite Trypanosoma (Megatrypanum) theileri.</title>
        <authorList>
            <person name="Kelly S."/>
            <person name="Ivens A."/>
            <person name="Mott A."/>
            <person name="O'Neill E."/>
            <person name="Emms D."/>
            <person name="Macleod O."/>
            <person name="Voorheis P."/>
            <person name="Matthews J."/>
            <person name="Matthews K."/>
            <person name="Carrington M."/>
        </authorList>
    </citation>
    <scope>NUCLEOTIDE SEQUENCE [LARGE SCALE GENOMIC DNA]</scope>
    <source>
        <strain evidence="1">Edinburgh</strain>
    </source>
</reference>
<dbReference type="STRING" id="67003.A0A1X0NKJ1"/>
<sequence>MYAAARLWRSPVTNRMGRTVGVYDRRGRFSTDEAAAALQLDAAYTAALYRPLHYTFAVGGQHYPAEQGRVSRPGSRSCARGQMFPLYRRNRRLQAQLMELDRRTITTE</sequence>